<organism evidence="2 3">
    <name type="scientific">Rhizobium grahamii</name>
    <dbReference type="NCBI Taxonomy" id="1120045"/>
    <lineage>
        <taxon>Bacteria</taxon>
        <taxon>Pseudomonadati</taxon>
        <taxon>Pseudomonadota</taxon>
        <taxon>Alphaproteobacteria</taxon>
        <taxon>Hyphomicrobiales</taxon>
        <taxon>Rhizobiaceae</taxon>
        <taxon>Rhizobium/Agrobacterium group</taxon>
        <taxon>Rhizobium</taxon>
    </lineage>
</organism>
<dbReference type="Pfam" id="PF20589">
    <property type="entry name" value="DUF6790"/>
    <property type="match status" value="1"/>
</dbReference>
<dbReference type="RefSeq" id="WP_153273362.1">
    <property type="nucleotide sequence ID" value="NZ_CP043499.1"/>
</dbReference>
<dbReference type="OrthoDB" id="281633at2"/>
<protein>
    <submittedName>
        <fullName evidence="2">Uncharacterized protein</fullName>
    </submittedName>
</protein>
<feature type="transmembrane region" description="Helical" evidence="1">
    <location>
        <begin position="135"/>
        <end position="153"/>
    </location>
</feature>
<feature type="transmembrane region" description="Helical" evidence="1">
    <location>
        <begin position="38"/>
        <end position="60"/>
    </location>
</feature>
<dbReference type="AlphaFoldDB" id="A0A5Q0CGX2"/>
<feature type="transmembrane region" description="Helical" evidence="1">
    <location>
        <begin position="6"/>
        <end position="26"/>
    </location>
</feature>
<evidence type="ECO:0000256" key="1">
    <source>
        <dbReference type="SAM" id="Phobius"/>
    </source>
</evidence>
<geneLocation type="plasmid" evidence="2 3">
    <name>unnamed</name>
</geneLocation>
<reference evidence="2 3" key="1">
    <citation type="submission" date="2019-08" db="EMBL/GenBank/DDBJ databases">
        <title>Prosopis cineraria nodule microbiome.</title>
        <authorList>
            <person name="Ali R."/>
            <person name="Chaluvadi S.R."/>
            <person name="Wang X."/>
        </authorList>
    </citation>
    <scope>NUCLEOTIDE SEQUENCE [LARGE SCALE GENOMIC DNA]</scope>
    <source>
        <strain evidence="2 3">BG7</strain>
        <plasmid evidence="2 3">unnamed</plasmid>
    </source>
</reference>
<evidence type="ECO:0000313" key="3">
    <source>
        <dbReference type="Proteomes" id="UP000326881"/>
    </source>
</evidence>
<evidence type="ECO:0000313" key="2">
    <source>
        <dbReference type="EMBL" id="QFY63397.1"/>
    </source>
</evidence>
<keyword evidence="2" id="KW-0614">Plasmid</keyword>
<sequence>MIAQSIRFILTNLPMLLFAAATACATCSRSPEHWSRRYLSWLLLLAVGVDGIWAGIFHVFFPAIASAQIGWQPSPFEYEIGIADISLGVVAVASFWRSLSFQSAIASYAIIFYAGVTIGHFIQAFAHGDFAADNFGVLLVVTIARAIGLAIILKISWSQPSLRGVGGSIDACS</sequence>
<dbReference type="InterPro" id="IPR046740">
    <property type="entry name" value="DUF6790"/>
</dbReference>
<name>A0A5Q0CGX2_9HYPH</name>
<gene>
    <name evidence="2" type="ORF">FZ934_24325</name>
</gene>
<dbReference type="KEGG" id="rgr:FZ934_24325"/>
<feature type="transmembrane region" description="Helical" evidence="1">
    <location>
        <begin position="80"/>
        <end position="98"/>
    </location>
</feature>
<accession>A0A5Q0CGX2</accession>
<keyword evidence="1" id="KW-0812">Transmembrane</keyword>
<dbReference type="Proteomes" id="UP000326881">
    <property type="component" value="Plasmid unnamed"/>
</dbReference>
<keyword evidence="1" id="KW-1133">Transmembrane helix</keyword>
<dbReference type="EMBL" id="CP043499">
    <property type="protein sequence ID" value="QFY63397.1"/>
    <property type="molecule type" value="Genomic_DNA"/>
</dbReference>
<keyword evidence="3" id="KW-1185">Reference proteome</keyword>
<keyword evidence="1" id="KW-0472">Membrane</keyword>
<feature type="transmembrane region" description="Helical" evidence="1">
    <location>
        <begin position="105"/>
        <end position="123"/>
    </location>
</feature>
<dbReference type="PROSITE" id="PS51257">
    <property type="entry name" value="PROKAR_LIPOPROTEIN"/>
    <property type="match status" value="1"/>
</dbReference>
<proteinExistence type="predicted"/>